<keyword evidence="2" id="KW-1185">Reference proteome</keyword>
<accession>A0A183TAB6</accession>
<evidence type="ECO:0000313" key="3">
    <source>
        <dbReference type="WBParaSite" id="SSLN_0001391801-mRNA-1"/>
    </source>
</evidence>
<proteinExistence type="predicted"/>
<evidence type="ECO:0000313" key="2">
    <source>
        <dbReference type="Proteomes" id="UP000275846"/>
    </source>
</evidence>
<evidence type="ECO:0000313" key="1">
    <source>
        <dbReference type="EMBL" id="VDL99799.1"/>
    </source>
</evidence>
<protein>
    <submittedName>
        <fullName evidence="1 3">Uncharacterized protein</fullName>
    </submittedName>
</protein>
<reference evidence="1 2" key="2">
    <citation type="submission" date="2018-11" db="EMBL/GenBank/DDBJ databases">
        <authorList>
            <consortium name="Pathogen Informatics"/>
        </authorList>
    </citation>
    <scope>NUCLEOTIDE SEQUENCE [LARGE SCALE GENOMIC DNA]</scope>
    <source>
        <strain evidence="1 2">NST_G2</strain>
    </source>
</reference>
<organism evidence="3">
    <name type="scientific">Schistocephalus solidus</name>
    <name type="common">Tapeworm</name>
    <dbReference type="NCBI Taxonomy" id="70667"/>
    <lineage>
        <taxon>Eukaryota</taxon>
        <taxon>Metazoa</taxon>
        <taxon>Spiralia</taxon>
        <taxon>Lophotrochozoa</taxon>
        <taxon>Platyhelminthes</taxon>
        <taxon>Cestoda</taxon>
        <taxon>Eucestoda</taxon>
        <taxon>Diphyllobothriidea</taxon>
        <taxon>Diphyllobothriidae</taxon>
        <taxon>Schistocephalus</taxon>
    </lineage>
</organism>
<dbReference type="EMBL" id="UYSU01038065">
    <property type="protein sequence ID" value="VDL99799.1"/>
    <property type="molecule type" value="Genomic_DNA"/>
</dbReference>
<reference evidence="3" key="1">
    <citation type="submission" date="2016-06" db="UniProtKB">
        <authorList>
            <consortium name="WormBaseParasite"/>
        </authorList>
    </citation>
    <scope>IDENTIFICATION</scope>
</reference>
<dbReference type="AlphaFoldDB" id="A0A183TAB6"/>
<dbReference type="OrthoDB" id="6286126at2759"/>
<dbReference type="WBParaSite" id="SSLN_0001391801-mRNA-1">
    <property type="protein sequence ID" value="SSLN_0001391801-mRNA-1"/>
    <property type="gene ID" value="SSLN_0001391801"/>
</dbReference>
<sequence>MGGHFQIASALNEVTRLQKLEQVTNAVSRVPLSPLGTLNPGLRNGYVCKRSRGCVAMDSLDEDSDKRLRLSVPSLSPLAKSLGQLLNTVFVFLVFFSSGTDPVLQIAADMIGQKNPGWRDEIQSSLLEHAAAVRMADAYEEYYSRCSLRDTDPHH</sequence>
<name>A0A183TAB6_SCHSO</name>
<gene>
    <name evidence="1" type="ORF">SSLN_LOCUS13414</name>
</gene>
<dbReference type="Proteomes" id="UP000275846">
    <property type="component" value="Unassembled WGS sequence"/>
</dbReference>